<dbReference type="STRING" id="1221996.QY95_03372"/>
<dbReference type="Proteomes" id="UP000031563">
    <property type="component" value="Unassembled WGS sequence"/>
</dbReference>
<evidence type="ECO:0000313" key="1">
    <source>
        <dbReference type="EMBL" id="KKB35519.1"/>
    </source>
</evidence>
<keyword evidence="2" id="KW-1185">Reference proteome</keyword>
<proteinExistence type="predicted"/>
<comment type="caution">
    <text evidence="1">The sequence shown here is derived from an EMBL/GenBank/DDBJ whole genome shotgun (WGS) entry which is preliminary data.</text>
</comment>
<sequence length="81" mass="9500">MVAVALYEQEVSLFLTDLVRNEWPLITSYGCDPEDYLEASNLLTEYKEKLRELVSFFPLIEAERAFQESMDQKVMKALIYN</sequence>
<protein>
    <submittedName>
        <fullName evidence="1">Uncharacterized protein</fullName>
    </submittedName>
</protein>
<reference evidence="1" key="1">
    <citation type="submission" date="2015-02" db="EMBL/GenBank/DDBJ databases">
        <title>Genome Assembly of Bacillaceae bacterium MTCC 8252.</title>
        <authorList>
            <person name="Verma A."/>
            <person name="Khatri I."/>
            <person name="Mual P."/>
            <person name="Subramanian S."/>
            <person name="Krishnamurthi S."/>
        </authorList>
    </citation>
    <scope>NUCLEOTIDE SEQUENCE [LARGE SCALE GENOMIC DNA]</scope>
    <source>
        <strain evidence="1">MTCC 8252</strain>
    </source>
</reference>
<gene>
    <name evidence="1" type="ORF">QY95_03372</name>
</gene>
<organism evidence="1 2">
    <name type="scientific">Bacillus thermotolerans</name>
    <name type="common">Quasibacillus thermotolerans</name>
    <dbReference type="NCBI Taxonomy" id="1221996"/>
    <lineage>
        <taxon>Bacteria</taxon>
        <taxon>Bacillati</taxon>
        <taxon>Bacillota</taxon>
        <taxon>Bacilli</taxon>
        <taxon>Bacillales</taxon>
        <taxon>Bacillaceae</taxon>
        <taxon>Bacillus</taxon>
    </lineage>
</organism>
<dbReference type="AlphaFoldDB" id="A0A0F5HQ99"/>
<dbReference type="RefSeq" id="WP_125444187.1">
    <property type="nucleotide sequence ID" value="NZ_JWIQ02000023.1"/>
</dbReference>
<name>A0A0F5HQ99_BACTR</name>
<accession>A0A0F5HQ99</accession>
<dbReference type="OrthoDB" id="9770238at2"/>
<dbReference type="EMBL" id="JWIR02000071">
    <property type="protein sequence ID" value="KKB35519.1"/>
    <property type="molecule type" value="Genomic_DNA"/>
</dbReference>
<evidence type="ECO:0000313" key="2">
    <source>
        <dbReference type="Proteomes" id="UP000031563"/>
    </source>
</evidence>